<evidence type="ECO:0000256" key="1">
    <source>
        <dbReference type="SAM" id="MobiDB-lite"/>
    </source>
</evidence>
<evidence type="ECO:0000313" key="2">
    <source>
        <dbReference type="EMBL" id="MBW0512269.1"/>
    </source>
</evidence>
<comment type="caution">
    <text evidence="2">The sequence shown here is derived from an EMBL/GenBank/DDBJ whole genome shotgun (WGS) entry which is preliminary data.</text>
</comment>
<evidence type="ECO:0000313" key="3">
    <source>
        <dbReference type="Proteomes" id="UP000765509"/>
    </source>
</evidence>
<dbReference type="Proteomes" id="UP000765509">
    <property type="component" value="Unassembled WGS sequence"/>
</dbReference>
<sequence>MPSNRLEASYNPSSRSHKGHRCDYGRSQSLTKEQGSVNESQTNKLCHSEAYNTVLPSNRAEIATRSLSGKLPNQPQDIQQCIAAQIVPDPYISVEKLHQLFYDCEKIPGQSQHLQVTQWI</sequence>
<reference evidence="2" key="1">
    <citation type="submission" date="2021-03" db="EMBL/GenBank/DDBJ databases">
        <title>Draft genome sequence of rust myrtle Austropuccinia psidii MF-1, a brazilian biotype.</title>
        <authorList>
            <person name="Quecine M.C."/>
            <person name="Pachon D.M.R."/>
            <person name="Bonatelli M.L."/>
            <person name="Correr F.H."/>
            <person name="Franceschini L.M."/>
            <person name="Leite T.F."/>
            <person name="Margarido G.R.A."/>
            <person name="Almeida C.A."/>
            <person name="Ferrarezi J.A."/>
            <person name="Labate C.A."/>
        </authorList>
    </citation>
    <scope>NUCLEOTIDE SEQUENCE</scope>
    <source>
        <strain evidence="2">MF-1</strain>
    </source>
</reference>
<gene>
    <name evidence="2" type="ORF">O181_051984</name>
</gene>
<protein>
    <submittedName>
        <fullName evidence="2">Uncharacterized protein</fullName>
    </submittedName>
</protein>
<feature type="compositionally biased region" description="Polar residues" evidence="1">
    <location>
        <begin position="26"/>
        <end position="43"/>
    </location>
</feature>
<accession>A0A9Q3DZS6</accession>
<feature type="region of interest" description="Disordered" evidence="1">
    <location>
        <begin position="1"/>
        <end position="43"/>
    </location>
</feature>
<keyword evidence="3" id="KW-1185">Reference proteome</keyword>
<organism evidence="2 3">
    <name type="scientific">Austropuccinia psidii MF-1</name>
    <dbReference type="NCBI Taxonomy" id="1389203"/>
    <lineage>
        <taxon>Eukaryota</taxon>
        <taxon>Fungi</taxon>
        <taxon>Dikarya</taxon>
        <taxon>Basidiomycota</taxon>
        <taxon>Pucciniomycotina</taxon>
        <taxon>Pucciniomycetes</taxon>
        <taxon>Pucciniales</taxon>
        <taxon>Sphaerophragmiaceae</taxon>
        <taxon>Austropuccinia</taxon>
    </lineage>
</organism>
<dbReference type="EMBL" id="AVOT02022699">
    <property type="protein sequence ID" value="MBW0512269.1"/>
    <property type="molecule type" value="Genomic_DNA"/>
</dbReference>
<proteinExistence type="predicted"/>
<dbReference type="OrthoDB" id="43547at2759"/>
<dbReference type="AlphaFoldDB" id="A0A9Q3DZS6"/>
<name>A0A9Q3DZS6_9BASI</name>